<comment type="caution">
    <text evidence="1">The sequence shown here is derived from an EMBL/GenBank/DDBJ whole genome shotgun (WGS) entry which is preliminary data.</text>
</comment>
<dbReference type="EMBL" id="RBQE01000056">
    <property type="protein sequence ID" value="RMP14064.1"/>
    <property type="molecule type" value="Genomic_DNA"/>
</dbReference>
<reference evidence="1 2" key="1">
    <citation type="submission" date="2018-08" db="EMBL/GenBank/DDBJ databases">
        <title>Recombination of ecologically and evolutionarily significant loci maintains genetic cohesion in the Pseudomonas syringae species complex.</title>
        <authorList>
            <person name="Dillon M."/>
            <person name="Thakur S."/>
            <person name="Almeida R.N.D."/>
            <person name="Weir B.S."/>
            <person name="Guttman D.S."/>
        </authorList>
    </citation>
    <scope>NUCLEOTIDE SEQUENCE [LARGE SCALE GENOMIC DNA]</scope>
    <source>
        <strain evidence="1 2">ICMP 3706</strain>
    </source>
</reference>
<accession>A0A3M4B6D0</accession>
<protein>
    <submittedName>
        <fullName evidence="1">Uncharacterized protein</fullName>
    </submittedName>
</protein>
<gene>
    <name evidence="1" type="ORF">ALQ30_200520</name>
</gene>
<evidence type="ECO:0000313" key="1">
    <source>
        <dbReference type="EMBL" id="RMP14064.1"/>
    </source>
</evidence>
<sequence length="65" mass="7847">MFELLQVHFCKRRTLSVRLHVIMQRLQIIFPTGFIPGVELHHPRRFIQFVKTVLQRIFKSIARFA</sequence>
<dbReference type="AlphaFoldDB" id="A0A3M4B6D0"/>
<name>A0A3M4B6D0_9PSED</name>
<organism evidence="1 2">
    <name type="scientific">Pseudomonas syringae pv. persicae</name>
    <dbReference type="NCBI Taxonomy" id="237306"/>
    <lineage>
        <taxon>Bacteria</taxon>
        <taxon>Pseudomonadati</taxon>
        <taxon>Pseudomonadota</taxon>
        <taxon>Gammaproteobacteria</taxon>
        <taxon>Pseudomonadales</taxon>
        <taxon>Pseudomonadaceae</taxon>
        <taxon>Pseudomonas</taxon>
    </lineage>
</organism>
<dbReference type="Proteomes" id="UP000281604">
    <property type="component" value="Unassembled WGS sequence"/>
</dbReference>
<evidence type="ECO:0000313" key="2">
    <source>
        <dbReference type="Proteomes" id="UP000281604"/>
    </source>
</evidence>
<proteinExistence type="predicted"/>